<dbReference type="FunFam" id="2.30.39.10:FF:000035">
    <property type="entry name" value="Serine protease inhibitor (serpin) 16"/>
    <property type="match status" value="1"/>
</dbReference>
<evidence type="ECO:0000256" key="3">
    <source>
        <dbReference type="RuleBase" id="RU000411"/>
    </source>
</evidence>
<evidence type="ECO:0000256" key="5">
    <source>
        <dbReference type="SAM" id="SignalP"/>
    </source>
</evidence>
<evidence type="ECO:0000256" key="4">
    <source>
        <dbReference type="SAM" id="MobiDB-lite"/>
    </source>
</evidence>
<keyword evidence="1" id="KW-0646">Protease inhibitor</keyword>
<dbReference type="Pfam" id="PF00079">
    <property type="entry name" value="Serpin"/>
    <property type="match status" value="2"/>
</dbReference>
<dbReference type="InterPro" id="IPR042178">
    <property type="entry name" value="Serpin_sf_1"/>
</dbReference>
<dbReference type="InterPro" id="IPR036186">
    <property type="entry name" value="Serpin_sf"/>
</dbReference>
<dbReference type="InterPro" id="IPR023796">
    <property type="entry name" value="Serpin_dom"/>
</dbReference>
<sequence>MCAIRSAAGMLLLLVAVSLVLIVAPTAAQLKPNQGFNQQLPQQNPGEPAPQRYSEKVLLVSDSVTNLAARIARAISSQKSKTEIFSPVSIAGAMSLLLLGSAGQTQKELLRVMGLDQNGLSFKDIHMGFGRLFEDLVSNEASLEPLVHWRRNDKCNRVDDEEDEDDDYPPAPGSSANEPPAASKHHLITLANGLFVRKGYNLSRWYRHASMNLYQSEVQPLDFAEDTAGSTSYINRWVDEKTHGKIPKILSSQLPPATTLVLASALYFRALWAKTFIEGATKPREFYPDGRDHPPIMVDMMGHGGCFPFYESSDLDARIVGVPYKRGLTTMYVIMPNDSNRAKVLALMAKLKSVQLNELIDNMTMKTAIILFPKMHISNSLDLKRVLQMLGTRTLFSSSNSNLTGMVTELWDGGEFASRYQEGLPSLAPEQRPTVNIPPYIMHPTPSVEDAIVFPRIQHNDTSDDEMVTTADSEPTTDLPKETTTSGPERGGRGKRGVSYKVPSSKQTHQVPLRSKDFILNKRIIKENGPVGKKGLRRRTRRNTPSSPDQLLYVSNALHQVDLEINEKGTEGGAATIITLNRSGTSVVFRADAPFLLLIRNDRTRMPLFYGAVFDPTS</sequence>
<evidence type="ECO:0000256" key="2">
    <source>
        <dbReference type="ARBA" id="ARBA00022900"/>
    </source>
</evidence>
<dbReference type="CDD" id="cd19597">
    <property type="entry name" value="serpin28D-like_insects"/>
    <property type="match status" value="1"/>
</dbReference>
<dbReference type="GO" id="GO:0045861">
    <property type="term" value="P:negative regulation of proteolysis"/>
    <property type="evidence" value="ECO:0007669"/>
    <property type="project" value="UniProtKB-ARBA"/>
</dbReference>
<evidence type="ECO:0000256" key="1">
    <source>
        <dbReference type="ARBA" id="ARBA00022690"/>
    </source>
</evidence>
<dbReference type="GO" id="GO:0005615">
    <property type="term" value="C:extracellular space"/>
    <property type="evidence" value="ECO:0007669"/>
    <property type="project" value="InterPro"/>
</dbReference>
<proteinExistence type="inferred from homology"/>
<feature type="region of interest" description="Disordered" evidence="4">
    <location>
        <begin position="157"/>
        <end position="182"/>
    </location>
</feature>
<organism evidence="7">
    <name type="scientific">Anopheles marajoara</name>
    <dbReference type="NCBI Taxonomy" id="58244"/>
    <lineage>
        <taxon>Eukaryota</taxon>
        <taxon>Metazoa</taxon>
        <taxon>Ecdysozoa</taxon>
        <taxon>Arthropoda</taxon>
        <taxon>Hexapoda</taxon>
        <taxon>Insecta</taxon>
        <taxon>Pterygota</taxon>
        <taxon>Neoptera</taxon>
        <taxon>Endopterygota</taxon>
        <taxon>Diptera</taxon>
        <taxon>Nematocera</taxon>
        <taxon>Culicoidea</taxon>
        <taxon>Culicidae</taxon>
        <taxon>Anophelinae</taxon>
        <taxon>Anopheles</taxon>
    </lineage>
</organism>
<feature type="region of interest" description="Disordered" evidence="4">
    <location>
        <begin position="460"/>
        <end position="507"/>
    </location>
</feature>
<feature type="domain" description="Serpin" evidence="6">
    <location>
        <begin position="69"/>
        <end position="616"/>
    </location>
</feature>
<comment type="similarity">
    <text evidence="3">Belongs to the serpin family.</text>
</comment>
<dbReference type="PANTHER" id="PTHR11461:SF342">
    <property type="entry name" value="SERINE PROTEASE INHIBITOR 28DC"/>
    <property type="match status" value="1"/>
</dbReference>
<feature type="chain" id="PRO_5014876024" evidence="5">
    <location>
        <begin position="29"/>
        <end position="618"/>
    </location>
</feature>
<feature type="compositionally biased region" description="Acidic residues" evidence="4">
    <location>
        <begin position="159"/>
        <end position="168"/>
    </location>
</feature>
<dbReference type="PANTHER" id="PTHR11461">
    <property type="entry name" value="SERINE PROTEASE INHIBITOR, SERPIN"/>
    <property type="match status" value="1"/>
</dbReference>
<keyword evidence="2" id="KW-0722">Serine protease inhibitor</keyword>
<protein>
    <submittedName>
        <fullName evidence="7">Putative serine protease inhibitor serpin</fullName>
    </submittedName>
</protein>
<dbReference type="InterPro" id="IPR042185">
    <property type="entry name" value="Serpin_sf_2"/>
</dbReference>
<dbReference type="Gene3D" id="3.30.497.10">
    <property type="entry name" value="Antithrombin, subunit I, domain 2"/>
    <property type="match status" value="3"/>
</dbReference>
<dbReference type="SUPFAM" id="SSF56574">
    <property type="entry name" value="Serpins"/>
    <property type="match status" value="2"/>
</dbReference>
<evidence type="ECO:0000313" key="7">
    <source>
        <dbReference type="EMBL" id="MBW52473.1"/>
    </source>
</evidence>
<reference evidence="7" key="1">
    <citation type="submission" date="2018-01" db="EMBL/GenBank/DDBJ databases">
        <title>An insight into the sialome of Amazonian anophelines.</title>
        <authorList>
            <person name="Ribeiro J.M."/>
            <person name="Scarpassa V."/>
            <person name="Calvo E."/>
        </authorList>
    </citation>
    <scope>NUCLEOTIDE SEQUENCE</scope>
    <source>
        <tissue evidence="7">Salivary glands</tissue>
    </source>
</reference>
<dbReference type="GO" id="GO:0004867">
    <property type="term" value="F:serine-type endopeptidase inhibitor activity"/>
    <property type="evidence" value="ECO:0007669"/>
    <property type="project" value="UniProtKB-KW"/>
</dbReference>
<dbReference type="InterPro" id="IPR000215">
    <property type="entry name" value="Serpin_fam"/>
</dbReference>
<feature type="compositionally biased region" description="Polar residues" evidence="4">
    <location>
        <begin position="470"/>
        <end position="487"/>
    </location>
</feature>
<feature type="signal peptide" evidence="5">
    <location>
        <begin position="1"/>
        <end position="28"/>
    </location>
</feature>
<dbReference type="Gene3D" id="2.30.39.10">
    <property type="entry name" value="Alpha-1-antitrypsin, domain 1"/>
    <property type="match status" value="1"/>
</dbReference>
<dbReference type="EMBL" id="GGFJ01003332">
    <property type="protein sequence ID" value="MBW52473.1"/>
    <property type="molecule type" value="Transcribed_RNA"/>
</dbReference>
<accession>A0A2M4BHK6</accession>
<name>A0A2M4BHK6_9DIPT</name>
<dbReference type="AlphaFoldDB" id="A0A2M4BHK6"/>
<dbReference type="SMART" id="SM00093">
    <property type="entry name" value="SERPIN"/>
    <property type="match status" value="1"/>
</dbReference>
<evidence type="ECO:0000259" key="6">
    <source>
        <dbReference type="SMART" id="SM00093"/>
    </source>
</evidence>
<keyword evidence="5" id="KW-0732">Signal</keyword>